<sequence>MKPFDVGQFLYSNLKIINRYKHSQTRRSACMIKKGSGILNLLNDKFRQCPVIVPNLEMTNKILNARGIDAYIEVTQLYIVESLIGNFIYTYSLKYRFEINLQNLQRGCRSS</sequence>
<dbReference type="AlphaFoldDB" id="A0A8S1PFW5"/>
<proteinExistence type="predicted"/>
<comment type="caution">
    <text evidence="1">The sequence shown here is derived from an EMBL/GenBank/DDBJ whole genome shotgun (WGS) entry which is preliminary data.</text>
</comment>
<dbReference type="Proteomes" id="UP000688137">
    <property type="component" value="Unassembled WGS sequence"/>
</dbReference>
<protein>
    <submittedName>
        <fullName evidence="1">Uncharacterized protein</fullName>
    </submittedName>
</protein>
<accession>A0A8S1PFW5</accession>
<evidence type="ECO:0000313" key="1">
    <source>
        <dbReference type="EMBL" id="CAD8101995.1"/>
    </source>
</evidence>
<name>A0A8S1PFW5_PARPR</name>
<reference evidence="1" key="1">
    <citation type="submission" date="2021-01" db="EMBL/GenBank/DDBJ databases">
        <authorList>
            <consortium name="Genoscope - CEA"/>
            <person name="William W."/>
        </authorList>
    </citation>
    <scope>NUCLEOTIDE SEQUENCE</scope>
</reference>
<gene>
    <name evidence="1" type="ORF">PPRIM_AZ9-3.1.T1170075</name>
</gene>
<keyword evidence="2" id="KW-1185">Reference proteome</keyword>
<organism evidence="1 2">
    <name type="scientific">Paramecium primaurelia</name>
    <dbReference type="NCBI Taxonomy" id="5886"/>
    <lineage>
        <taxon>Eukaryota</taxon>
        <taxon>Sar</taxon>
        <taxon>Alveolata</taxon>
        <taxon>Ciliophora</taxon>
        <taxon>Intramacronucleata</taxon>
        <taxon>Oligohymenophorea</taxon>
        <taxon>Peniculida</taxon>
        <taxon>Parameciidae</taxon>
        <taxon>Paramecium</taxon>
    </lineage>
</organism>
<evidence type="ECO:0000313" key="2">
    <source>
        <dbReference type="Proteomes" id="UP000688137"/>
    </source>
</evidence>
<dbReference type="EMBL" id="CAJJDM010000120">
    <property type="protein sequence ID" value="CAD8101995.1"/>
    <property type="molecule type" value="Genomic_DNA"/>
</dbReference>